<dbReference type="OrthoDB" id="5512143at2"/>
<dbReference type="EMBL" id="JMCB01000019">
    <property type="protein sequence ID" value="KFE63040.1"/>
    <property type="molecule type" value="Genomic_DNA"/>
</dbReference>
<dbReference type="AlphaFoldDB" id="A0A085W5S7"/>
<gene>
    <name evidence="2" type="ORF">DB31_3099</name>
</gene>
<dbReference type="Pfam" id="PF04965">
    <property type="entry name" value="GPW_gp25"/>
    <property type="match status" value="1"/>
</dbReference>
<evidence type="ECO:0000313" key="3">
    <source>
        <dbReference type="Proteomes" id="UP000028725"/>
    </source>
</evidence>
<dbReference type="STRING" id="394096.DB31_3099"/>
<keyword evidence="3" id="KW-1185">Reference proteome</keyword>
<evidence type="ECO:0000313" key="2">
    <source>
        <dbReference type="EMBL" id="KFE63040.1"/>
    </source>
</evidence>
<sequence>MPRRPFLDRFSSRGASAREPLGPVLRNLEAVLNTREGYGFFQQGFGLGDYTGDRGGKELVPFLTEELQRQVAQYEPRLRDVEVTLRGQDAALCLHFEVTGLLSGEALRLGLIFDTVSSRVRLERKD</sequence>
<evidence type="ECO:0000259" key="1">
    <source>
        <dbReference type="Pfam" id="PF04965"/>
    </source>
</evidence>
<dbReference type="RefSeq" id="WP_044196719.1">
    <property type="nucleotide sequence ID" value="NZ_JMCB01000019.1"/>
</dbReference>
<comment type="caution">
    <text evidence="2">The sequence shown here is derived from an EMBL/GenBank/DDBJ whole genome shotgun (WGS) entry which is preliminary data.</text>
</comment>
<dbReference type="InterPro" id="IPR007048">
    <property type="entry name" value="IraD/Gp25-like"/>
</dbReference>
<dbReference type="Proteomes" id="UP000028725">
    <property type="component" value="Unassembled WGS sequence"/>
</dbReference>
<reference evidence="2 3" key="1">
    <citation type="submission" date="2014-04" db="EMBL/GenBank/DDBJ databases">
        <title>Genome assembly of Hyalangium minutum DSM 14724.</title>
        <authorList>
            <person name="Sharma G."/>
            <person name="Subramanian S."/>
        </authorList>
    </citation>
    <scope>NUCLEOTIDE SEQUENCE [LARGE SCALE GENOMIC DNA]</scope>
    <source>
        <strain evidence="2 3">DSM 14724</strain>
    </source>
</reference>
<organism evidence="2 3">
    <name type="scientific">Hyalangium minutum</name>
    <dbReference type="NCBI Taxonomy" id="394096"/>
    <lineage>
        <taxon>Bacteria</taxon>
        <taxon>Pseudomonadati</taxon>
        <taxon>Myxococcota</taxon>
        <taxon>Myxococcia</taxon>
        <taxon>Myxococcales</taxon>
        <taxon>Cystobacterineae</taxon>
        <taxon>Archangiaceae</taxon>
        <taxon>Hyalangium</taxon>
    </lineage>
</organism>
<accession>A0A085W5S7</accession>
<proteinExistence type="predicted"/>
<name>A0A085W5S7_9BACT</name>
<protein>
    <recommendedName>
        <fullName evidence="1">IraD/Gp25-like domain-containing protein</fullName>
    </recommendedName>
</protein>
<dbReference type="Gene3D" id="3.10.450.40">
    <property type="match status" value="1"/>
</dbReference>
<dbReference type="SUPFAM" id="SSF160719">
    <property type="entry name" value="gpW/gp25-like"/>
    <property type="match status" value="1"/>
</dbReference>
<feature type="domain" description="IraD/Gp25-like" evidence="1">
    <location>
        <begin position="24"/>
        <end position="104"/>
    </location>
</feature>